<dbReference type="OrthoDB" id="5771769at2759"/>
<organism evidence="5">
    <name type="scientific">Angiostrongylus costaricensis</name>
    <name type="common">Nematode worm</name>
    <dbReference type="NCBI Taxonomy" id="334426"/>
    <lineage>
        <taxon>Eukaryota</taxon>
        <taxon>Metazoa</taxon>
        <taxon>Ecdysozoa</taxon>
        <taxon>Nematoda</taxon>
        <taxon>Chromadorea</taxon>
        <taxon>Rhabditida</taxon>
        <taxon>Rhabditina</taxon>
        <taxon>Rhabditomorpha</taxon>
        <taxon>Strongyloidea</taxon>
        <taxon>Metastrongylidae</taxon>
        <taxon>Angiostrongylus</taxon>
    </lineage>
</organism>
<gene>
    <name evidence="3" type="ORF">ACOC_LOCUS4289</name>
</gene>
<keyword evidence="2" id="KW-0812">Transmembrane</keyword>
<accession>A0A0R3PIT5</accession>
<evidence type="ECO:0000313" key="3">
    <source>
        <dbReference type="EMBL" id="VDM55874.1"/>
    </source>
</evidence>
<reference evidence="3 4" key="2">
    <citation type="submission" date="2018-11" db="EMBL/GenBank/DDBJ databases">
        <authorList>
            <consortium name="Pathogen Informatics"/>
        </authorList>
    </citation>
    <scope>NUCLEOTIDE SEQUENCE [LARGE SCALE GENOMIC DNA]</scope>
    <source>
        <strain evidence="3 4">Costa Rica</strain>
    </source>
</reference>
<evidence type="ECO:0000313" key="4">
    <source>
        <dbReference type="Proteomes" id="UP000267027"/>
    </source>
</evidence>
<protein>
    <submittedName>
        <fullName evidence="5">NR LBD domain-containing protein</fullName>
    </submittedName>
</protein>
<dbReference type="WBParaSite" id="ACOC_0000428801-mRNA-1">
    <property type="protein sequence ID" value="ACOC_0000428801-mRNA-1"/>
    <property type="gene ID" value="ACOC_0000428801"/>
</dbReference>
<reference evidence="5" key="1">
    <citation type="submission" date="2017-02" db="UniProtKB">
        <authorList>
            <consortium name="WormBaseParasite"/>
        </authorList>
    </citation>
    <scope>IDENTIFICATION</scope>
</reference>
<feature type="region of interest" description="Disordered" evidence="1">
    <location>
        <begin position="68"/>
        <end position="99"/>
    </location>
</feature>
<evidence type="ECO:0000313" key="5">
    <source>
        <dbReference type="WBParaSite" id="ACOC_0000428801-mRNA-1"/>
    </source>
</evidence>
<keyword evidence="2" id="KW-0472">Membrane</keyword>
<dbReference type="AlphaFoldDB" id="A0A0R3PIT5"/>
<proteinExistence type="predicted"/>
<sequence length="99" mass="10697">MRKLALSDAEIVVLSALVILDPGLLAHLSGLSYIVLLIVIPSQSTREKMDVSTQTYSSTSPALPSDLGEIHDEMPACTQPTRPAPVHPTGEIYSTQRKK</sequence>
<keyword evidence="4" id="KW-1185">Reference proteome</keyword>
<evidence type="ECO:0000256" key="1">
    <source>
        <dbReference type="SAM" id="MobiDB-lite"/>
    </source>
</evidence>
<dbReference type="STRING" id="334426.A0A0R3PIT5"/>
<keyword evidence="2" id="KW-1133">Transmembrane helix</keyword>
<dbReference type="EMBL" id="UYYA01003810">
    <property type="protein sequence ID" value="VDM55874.1"/>
    <property type="molecule type" value="Genomic_DNA"/>
</dbReference>
<name>A0A0R3PIT5_ANGCS</name>
<evidence type="ECO:0000256" key="2">
    <source>
        <dbReference type="SAM" id="Phobius"/>
    </source>
</evidence>
<feature type="transmembrane region" description="Helical" evidence="2">
    <location>
        <begin position="12"/>
        <end position="40"/>
    </location>
</feature>
<dbReference type="Proteomes" id="UP000267027">
    <property type="component" value="Unassembled WGS sequence"/>
</dbReference>